<evidence type="ECO:0000313" key="1">
    <source>
        <dbReference type="EMBL" id="KAI4306021.1"/>
    </source>
</evidence>
<comment type="caution">
    <text evidence="1">The sequence shown here is derived from an EMBL/GenBank/DDBJ whole genome shotgun (WGS) entry which is preliminary data.</text>
</comment>
<reference evidence="1 2" key="1">
    <citation type="journal article" date="2022" name="DNA Res.">
        <title>Chromosomal-level genome assembly of the orchid tree Bauhinia variegata (Leguminosae; Cercidoideae) supports the allotetraploid origin hypothesis of Bauhinia.</title>
        <authorList>
            <person name="Zhong Y."/>
            <person name="Chen Y."/>
            <person name="Zheng D."/>
            <person name="Pang J."/>
            <person name="Liu Y."/>
            <person name="Luo S."/>
            <person name="Meng S."/>
            <person name="Qian L."/>
            <person name="Wei D."/>
            <person name="Dai S."/>
            <person name="Zhou R."/>
        </authorList>
    </citation>
    <scope>NUCLEOTIDE SEQUENCE [LARGE SCALE GENOMIC DNA]</scope>
    <source>
        <strain evidence="1">BV-YZ2020</strain>
    </source>
</reference>
<name>A0ACB9L9R8_BAUVA</name>
<organism evidence="1 2">
    <name type="scientific">Bauhinia variegata</name>
    <name type="common">Purple orchid tree</name>
    <name type="synonym">Phanera variegata</name>
    <dbReference type="NCBI Taxonomy" id="167791"/>
    <lineage>
        <taxon>Eukaryota</taxon>
        <taxon>Viridiplantae</taxon>
        <taxon>Streptophyta</taxon>
        <taxon>Embryophyta</taxon>
        <taxon>Tracheophyta</taxon>
        <taxon>Spermatophyta</taxon>
        <taxon>Magnoliopsida</taxon>
        <taxon>eudicotyledons</taxon>
        <taxon>Gunneridae</taxon>
        <taxon>Pentapetalae</taxon>
        <taxon>rosids</taxon>
        <taxon>fabids</taxon>
        <taxon>Fabales</taxon>
        <taxon>Fabaceae</taxon>
        <taxon>Cercidoideae</taxon>
        <taxon>Cercideae</taxon>
        <taxon>Bauhiniinae</taxon>
        <taxon>Bauhinia</taxon>
    </lineage>
</organism>
<dbReference type="Proteomes" id="UP000828941">
    <property type="component" value="Chromosome 12"/>
</dbReference>
<protein>
    <submittedName>
        <fullName evidence="1">Uncharacterized protein</fullName>
    </submittedName>
</protein>
<proteinExistence type="predicted"/>
<accession>A0ACB9L9R8</accession>
<keyword evidence="2" id="KW-1185">Reference proteome</keyword>
<gene>
    <name evidence="1" type="ORF">L6164_029337</name>
</gene>
<dbReference type="EMBL" id="CM039437">
    <property type="protein sequence ID" value="KAI4306021.1"/>
    <property type="molecule type" value="Genomic_DNA"/>
</dbReference>
<evidence type="ECO:0000313" key="2">
    <source>
        <dbReference type="Proteomes" id="UP000828941"/>
    </source>
</evidence>
<sequence length="160" mass="17986">MEAEKAETLTQQISTTATPALQRKTEQTQKISDMDIGVRKLMHGSRRRSRRCRREQRSSVELKVEQIKEVMSTARNDDGAGKNEAGCVGKEEEGEDEREEIEKKIEALQRIVPGGEALGVDKLFDETAGYIVTLQYQVKALRALQSFFEKLEKEGTKLGG</sequence>